<gene>
    <name evidence="1" type="ORF">P409_02945</name>
</gene>
<dbReference type="OrthoDB" id="7275126at2"/>
<comment type="caution">
    <text evidence="1">The sequence shown here is derived from an EMBL/GenBank/DDBJ whole genome shotgun (WGS) entry which is preliminary data.</text>
</comment>
<evidence type="ECO:0000313" key="1">
    <source>
        <dbReference type="EMBL" id="KGM35698.1"/>
    </source>
</evidence>
<dbReference type="Proteomes" id="UP000029995">
    <property type="component" value="Unassembled WGS sequence"/>
</dbReference>
<evidence type="ECO:0000313" key="2">
    <source>
        <dbReference type="Proteomes" id="UP000029995"/>
    </source>
</evidence>
<dbReference type="EMBL" id="JANX01000015">
    <property type="protein sequence ID" value="KGM35698.1"/>
    <property type="molecule type" value="Genomic_DNA"/>
</dbReference>
<reference evidence="1 2" key="1">
    <citation type="submission" date="2014-01" db="EMBL/GenBank/DDBJ databases">
        <title>Genome sequence determination for a cystic fibrosis isolate, Inquilinus limosus.</title>
        <authorList>
            <person name="Pino M."/>
            <person name="Di Conza J."/>
            <person name="Gutkind G."/>
        </authorList>
    </citation>
    <scope>NUCLEOTIDE SEQUENCE [LARGE SCALE GENOMIC DNA]</scope>
    <source>
        <strain evidence="1 2">MP06</strain>
    </source>
</reference>
<organism evidence="1 2">
    <name type="scientific">Inquilinus limosus MP06</name>
    <dbReference type="NCBI Taxonomy" id="1398085"/>
    <lineage>
        <taxon>Bacteria</taxon>
        <taxon>Pseudomonadati</taxon>
        <taxon>Pseudomonadota</taxon>
        <taxon>Alphaproteobacteria</taxon>
        <taxon>Rhodospirillales</taxon>
        <taxon>Rhodospirillaceae</taxon>
        <taxon>Inquilinus</taxon>
    </lineage>
</organism>
<dbReference type="AlphaFoldDB" id="A0A0A0DCQ0"/>
<sequence length="65" mass="7071">MPLLSDADLWRTADIMIDSHGSNAPAVATGWAEWLEASGDEEGAATWQLIAQRCEALLNEEGTRQ</sequence>
<name>A0A0A0DCQ0_9PROT</name>
<accession>A0A0A0DCQ0</accession>
<proteinExistence type="predicted"/>
<dbReference type="RefSeq" id="WP_034831567.1">
    <property type="nucleotide sequence ID" value="NZ_JANX01000015.1"/>
</dbReference>
<protein>
    <submittedName>
        <fullName evidence="1">Uncharacterized protein</fullName>
    </submittedName>
</protein>